<reference evidence="1" key="1">
    <citation type="submission" date="2021-03" db="EMBL/GenBank/DDBJ databases">
        <title>Whole genome shotgun sequence of Actinoplanes auranticolor NBRC 12245.</title>
        <authorList>
            <person name="Komaki H."/>
            <person name="Tamura T."/>
        </authorList>
    </citation>
    <scope>NUCLEOTIDE SEQUENCE</scope>
    <source>
        <strain evidence="1">NBRC 12245</strain>
    </source>
</reference>
<comment type="caution">
    <text evidence="1">The sequence shown here is derived from an EMBL/GenBank/DDBJ whole genome shotgun (WGS) entry which is preliminary data.</text>
</comment>
<gene>
    <name evidence="1" type="ORF">Aau02nite_44930</name>
</gene>
<keyword evidence="2" id="KW-1185">Reference proteome</keyword>
<proteinExistence type="predicted"/>
<dbReference type="AlphaFoldDB" id="A0A919SHQ2"/>
<name>A0A919SHQ2_9ACTN</name>
<evidence type="ECO:0000313" key="1">
    <source>
        <dbReference type="EMBL" id="GIM71228.1"/>
    </source>
</evidence>
<accession>A0A919SHQ2</accession>
<sequence length="357" mass="37771">MTPYRTLAALAVAVAAGVALLVYAPGEPETAPAARTGLTAAWPRAQRADLPGNLRDGPIYHPGIFLDARTSVGTAPSPDGAAERLLVRNADETVRELRRRPQSGNPEFGAFTVSGEDLVWTESADGSPMEIWTARTSGGPARRLTADTGNAVFFGSQWDLVLAEGRVHWAAAAPEGRPVTEIRSVALTGGKVAVREEPGTWALTAWPWLTNGGGDQSGTSVLRNMTANRDTPVQTSGPELITCSAAWCRVLVMNGDGLARIDLMHPDGSARRRVAGSAAGAAVPDVAVLDRFELLSETGPDSDLTGTAGLLIYDLETDRTVDVSPAVDGVFSRNGVVWWATGDQDSLIWHTLDLRTV</sequence>
<dbReference type="RefSeq" id="WP_212990492.1">
    <property type="nucleotide sequence ID" value="NZ_BAABEA010000052.1"/>
</dbReference>
<organism evidence="1 2">
    <name type="scientific">Actinoplanes auranticolor</name>
    <dbReference type="NCBI Taxonomy" id="47988"/>
    <lineage>
        <taxon>Bacteria</taxon>
        <taxon>Bacillati</taxon>
        <taxon>Actinomycetota</taxon>
        <taxon>Actinomycetes</taxon>
        <taxon>Micromonosporales</taxon>
        <taxon>Micromonosporaceae</taxon>
        <taxon>Actinoplanes</taxon>
    </lineage>
</organism>
<evidence type="ECO:0000313" key="2">
    <source>
        <dbReference type="Proteomes" id="UP000681340"/>
    </source>
</evidence>
<dbReference type="SUPFAM" id="SSF63825">
    <property type="entry name" value="YWTD domain"/>
    <property type="match status" value="1"/>
</dbReference>
<dbReference type="Proteomes" id="UP000681340">
    <property type="component" value="Unassembled WGS sequence"/>
</dbReference>
<dbReference type="EMBL" id="BOQL01000036">
    <property type="protein sequence ID" value="GIM71228.1"/>
    <property type="molecule type" value="Genomic_DNA"/>
</dbReference>
<protein>
    <submittedName>
        <fullName evidence="1">Uncharacterized protein</fullName>
    </submittedName>
</protein>